<dbReference type="EC" id="2.4.-.-" evidence="5"/>
<dbReference type="CDD" id="cd00761">
    <property type="entry name" value="Glyco_tranf_GTA_type"/>
    <property type="match status" value="1"/>
</dbReference>
<gene>
    <name evidence="5" type="ORF">ABDD91_05655</name>
</gene>
<keyword evidence="2 5" id="KW-0328">Glycosyltransferase</keyword>
<keyword evidence="3 5" id="KW-0808">Transferase</keyword>
<dbReference type="SUPFAM" id="SSF53448">
    <property type="entry name" value="Nucleotide-diphospho-sugar transferases"/>
    <property type="match status" value="1"/>
</dbReference>
<evidence type="ECO:0000256" key="1">
    <source>
        <dbReference type="ARBA" id="ARBA00006739"/>
    </source>
</evidence>
<dbReference type="Pfam" id="PF00535">
    <property type="entry name" value="Glycos_transf_2"/>
    <property type="match status" value="1"/>
</dbReference>
<dbReference type="Proteomes" id="UP001418804">
    <property type="component" value="Unassembled WGS sequence"/>
</dbReference>
<organism evidence="5 6">
    <name type="scientific">Priestia aryabhattai</name>
    <name type="common">Bacillus aryabhattai</name>
    <dbReference type="NCBI Taxonomy" id="412384"/>
    <lineage>
        <taxon>Bacteria</taxon>
        <taxon>Bacillati</taxon>
        <taxon>Bacillota</taxon>
        <taxon>Bacilli</taxon>
        <taxon>Bacillales</taxon>
        <taxon>Bacillaceae</taxon>
        <taxon>Priestia</taxon>
    </lineage>
</organism>
<protein>
    <submittedName>
        <fullName evidence="5">Glycosyltransferase family 2 protein</fullName>
        <ecNumber evidence="5">2.4.-.-</ecNumber>
    </submittedName>
</protein>
<sequence>MDGISLILPIYNVENYIEKCLQSIVKSMKSISNIQVILVDDGSKDSSGEIAQKFAEEHSNFYYVQKENGGLSDARNYGLQYVIHNYVSFIDSDDYIDENYFSEIFAAMRNKPDMIIFDWLDVGDNNYFNTVKGMDNPNFLWTVQPSAWNKVYKKHLFDEVKFPKGKIYEDVGTIYKLINDVKTFFYIDKPLYMYRKNRGGSILTTISPKINNIYDVLEDTYIFYERKNALSEENLDGLCYQYIKLLMWSNMYRQLKYFKLKLFSFYTKMSFTRGLLYNRFPHWKSNYFLKNYPFYFIDRYGKNYVKRIDNLGKSFFSTLSTLALLIARNIRKK</sequence>
<dbReference type="Gene3D" id="3.90.550.10">
    <property type="entry name" value="Spore Coat Polysaccharide Biosynthesis Protein SpsA, Chain A"/>
    <property type="match status" value="1"/>
</dbReference>
<dbReference type="RefSeq" id="WP_221832776.1">
    <property type="nucleotide sequence ID" value="NZ_JACLCB010000005.1"/>
</dbReference>
<name>A0ABD5KQL7_PRIAR</name>
<evidence type="ECO:0000259" key="4">
    <source>
        <dbReference type="Pfam" id="PF00535"/>
    </source>
</evidence>
<dbReference type="AlphaFoldDB" id="A0ABD5KQL7"/>
<proteinExistence type="inferred from homology"/>
<evidence type="ECO:0000256" key="3">
    <source>
        <dbReference type="ARBA" id="ARBA00022679"/>
    </source>
</evidence>
<comment type="caution">
    <text evidence="5">The sequence shown here is derived from an EMBL/GenBank/DDBJ whole genome shotgun (WGS) entry which is preliminary data.</text>
</comment>
<dbReference type="PANTHER" id="PTHR22916:SF51">
    <property type="entry name" value="GLYCOSYLTRANSFERASE EPSH-RELATED"/>
    <property type="match status" value="1"/>
</dbReference>
<evidence type="ECO:0000256" key="2">
    <source>
        <dbReference type="ARBA" id="ARBA00022676"/>
    </source>
</evidence>
<dbReference type="PANTHER" id="PTHR22916">
    <property type="entry name" value="GLYCOSYLTRANSFERASE"/>
    <property type="match status" value="1"/>
</dbReference>
<accession>A0ABD5KQL7</accession>
<evidence type="ECO:0000313" key="5">
    <source>
        <dbReference type="EMBL" id="MEN3152305.1"/>
    </source>
</evidence>
<dbReference type="GO" id="GO:0016757">
    <property type="term" value="F:glycosyltransferase activity"/>
    <property type="evidence" value="ECO:0007669"/>
    <property type="project" value="UniProtKB-KW"/>
</dbReference>
<reference evidence="5 6" key="1">
    <citation type="submission" date="2024-05" db="EMBL/GenBank/DDBJ databases">
        <title>The mechanism of isolation and screening of efficient mineral weathering bacteria priestia aryabhattai c4-10 with weathered biotite.</title>
        <authorList>
            <person name="Yang S."/>
        </authorList>
    </citation>
    <scope>NUCLEOTIDE SEQUENCE [LARGE SCALE GENOMIC DNA]</scope>
    <source>
        <strain evidence="5 6">C4-10</strain>
    </source>
</reference>
<reference evidence="5 6" key="2">
    <citation type="submission" date="2024-05" db="EMBL/GenBank/DDBJ databases">
        <authorList>
            <person name="Zheng X."/>
        </authorList>
    </citation>
    <scope>NUCLEOTIDE SEQUENCE [LARGE SCALE GENOMIC DNA]</scope>
    <source>
        <strain evidence="5 6">C4-10</strain>
    </source>
</reference>
<evidence type="ECO:0000313" key="6">
    <source>
        <dbReference type="Proteomes" id="UP001418804"/>
    </source>
</evidence>
<dbReference type="InterPro" id="IPR029044">
    <property type="entry name" value="Nucleotide-diphossugar_trans"/>
</dbReference>
<feature type="domain" description="Glycosyltransferase 2-like" evidence="4">
    <location>
        <begin position="5"/>
        <end position="133"/>
    </location>
</feature>
<comment type="similarity">
    <text evidence="1">Belongs to the glycosyltransferase 2 family.</text>
</comment>
<dbReference type="EMBL" id="JBDIVD010000001">
    <property type="protein sequence ID" value="MEN3152305.1"/>
    <property type="molecule type" value="Genomic_DNA"/>
</dbReference>
<dbReference type="InterPro" id="IPR001173">
    <property type="entry name" value="Glyco_trans_2-like"/>
</dbReference>